<dbReference type="InterPro" id="IPR026881">
    <property type="entry name" value="WYL_dom"/>
</dbReference>
<name>A0A1X7HTB6_9BACL</name>
<evidence type="ECO:0000259" key="3">
    <source>
        <dbReference type="PROSITE" id="PS51000"/>
    </source>
</evidence>
<keyword evidence="5" id="KW-1185">Reference proteome</keyword>
<dbReference type="InterPro" id="IPR057727">
    <property type="entry name" value="WCX_dom"/>
</dbReference>
<dbReference type="Gene3D" id="1.10.10.10">
    <property type="entry name" value="Winged helix-like DNA-binding domain superfamily/Winged helix DNA-binding domain"/>
    <property type="match status" value="1"/>
</dbReference>
<dbReference type="SUPFAM" id="SSF46785">
    <property type="entry name" value="Winged helix' DNA-binding domain"/>
    <property type="match status" value="1"/>
</dbReference>
<dbReference type="Pfam" id="PF08279">
    <property type="entry name" value="HTH_11"/>
    <property type="match status" value="1"/>
</dbReference>
<dbReference type="PROSITE" id="PS51000">
    <property type="entry name" value="HTH_DEOR_2"/>
    <property type="match status" value="1"/>
</dbReference>
<dbReference type="PROSITE" id="PS52050">
    <property type="entry name" value="WYL"/>
    <property type="match status" value="1"/>
</dbReference>
<dbReference type="PIRSF" id="PIRSF016838">
    <property type="entry name" value="PafC"/>
    <property type="match status" value="1"/>
</dbReference>
<sequence>MKLERLMAITMILLNRRRVQAQELADKLEVSLRTIYRDLESLSLAGIPIVSYTGMEGGYEIMDNFRLDRQMLSFDELVALSTALRGLQSTQALDPTNIDRLLDKVGALVSQAEQGRLGDSDLVQIDFTPWKKSEAERNKYEAVHQAVKDNKLILFHYTDGKGDDTERKIEPMGLALKGYSWYLHGYCLSREDYRTFKLSRIRDLQVLSDSFNRRDMPLSIMNAQWVKPRQQKIDLVLRISGDAKVYAADHFDENEIERLADGSLLVRARLPHEKWLISFLLQMKTDVLILEPAHIAAEVRKTALEVAALYLDSGQPMSGRSGYDSSFNHSGDQRGH</sequence>
<evidence type="ECO:0000313" key="5">
    <source>
        <dbReference type="Proteomes" id="UP000192940"/>
    </source>
</evidence>
<dbReference type="Proteomes" id="UP000192940">
    <property type="component" value="Chromosome I"/>
</dbReference>
<dbReference type="GO" id="GO:0003700">
    <property type="term" value="F:DNA-binding transcription factor activity"/>
    <property type="evidence" value="ECO:0007669"/>
    <property type="project" value="InterPro"/>
</dbReference>
<gene>
    <name evidence="4" type="ORF">SAMN05661091_5633</name>
</gene>
<dbReference type="InterPro" id="IPR028349">
    <property type="entry name" value="PafC-like"/>
</dbReference>
<dbReference type="InterPro" id="IPR036388">
    <property type="entry name" value="WH-like_DNA-bd_sf"/>
</dbReference>
<keyword evidence="1" id="KW-0805">Transcription regulation</keyword>
<dbReference type="STRING" id="1313296.SAMN05661091_5633"/>
<proteinExistence type="predicted"/>
<dbReference type="InterPro" id="IPR051534">
    <property type="entry name" value="CBASS_pafABC_assoc_protein"/>
</dbReference>
<dbReference type="RefSeq" id="WP_208916218.1">
    <property type="nucleotide sequence ID" value="NZ_LT840184.1"/>
</dbReference>
<reference evidence="4 5" key="1">
    <citation type="submission" date="2017-04" db="EMBL/GenBank/DDBJ databases">
        <authorList>
            <person name="Afonso C.L."/>
            <person name="Miller P.J."/>
            <person name="Scott M.A."/>
            <person name="Spackman E."/>
            <person name="Goraichik I."/>
            <person name="Dimitrov K.M."/>
            <person name="Suarez D.L."/>
            <person name="Swayne D.E."/>
        </authorList>
    </citation>
    <scope>NUCLEOTIDE SEQUENCE [LARGE SCALE GENOMIC DNA]</scope>
    <source>
        <strain evidence="4 5">N3/975</strain>
    </source>
</reference>
<dbReference type="Pfam" id="PF13280">
    <property type="entry name" value="WYL"/>
    <property type="match status" value="1"/>
</dbReference>
<keyword evidence="2" id="KW-0804">Transcription</keyword>
<keyword evidence="4" id="KW-0238">DNA-binding</keyword>
<dbReference type="Pfam" id="PF25583">
    <property type="entry name" value="WCX"/>
    <property type="match status" value="1"/>
</dbReference>
<evidence type="ECO:0000313" key="4">
    <source>
        <dbReference type="EMBL" id="SMF91952.1"/>
    </source>
</evidence>
<feature type="domain" description="HTH deoR-type" evidence="3">
    <location>
        <begin position="2"/>
        <end position="57"/>
    </location>
</feature>
<dbReference type="AlphaFoldDB" id="A0A1X7HTB6"/>
<dbReference type="PANTHER" id="PTHR34580:SF1">
    <property type="entry name" value="PROTEIN PAFC"/>
    <property type="match status" value="1"/>
</dbReference>
<dbReference type="InterPro" id="IPR013196">
    <property type="entry name" value="HTH_11"/>
</dbReference>
<evidence type="ECO:0000256" key="2">
    <source>
        <dbReference type="ARBA" id="ARBA00023163"/>
    </source>
</evidence>
<evidence type="ECO:0000256" key="1">
    <source>
        <dbReference type="ARBA" id="ARBA00023015"/>
    </source>
</evidence>
<dbReference type="InterPro" id="IPR001034">
    <property type="entry name" value="DeoR_HTH"/>
</dbReference>
<organism evidence="4 5">
    <name type="scientific">Paenibacillus uliginis N3/975</name>
    <dbReference type="NCBI Taxonomy" id="1313296"/>
    <lineage>
        <taxon>Bacteria</taxon>
        <taxon>Bacillati</taxon>
        <taxon>Bacillota</taxon>
        <taxon>Bacilli</taxon>
        <taxon>Bacillales</taxon>
        <taxon>Paenibacillaceae</taxon>
        <taxon>Paenibacillus</taxon>
    </lineage>
</organism>
<accession>A0A1X7HTB6</accession>
<dbReference type="EMBL" id="LT840184">
    <property type="protein sequence ID" value="SMF91952.1"/>
    <property type="molecule type" value="Genomic_DNA"/>
</dbReference>
<dbReference type="InterPro" id="IPR036390">
    <property type="entry name" value="WH_DNA-bd_sf"/>
</dbReference>
<dbReference type="GO" id="GO:0003677">
    <property type="term" value="F:DNA binding"/>
    <property type="evidence" value="ECO:0007669"/>
    <property type="project" value="UniProtKB-KW"/>
</dbReference>
<protein>
    <submittedName>
        <fullName evidence="4">Predicted DNA-binding transcriptional regulator YafY, contains an HTH and WYL domains</fullName>
    </submittedName>
</protein>
<dbReference type="PANTHER" id="PTHR34580">
    <property type="match status" value="1"/>
</dbReference>